<feature type="compositionally biased region" description="Polar residues" evidence="2">
    <location>
        <begin position="1084"/>
        <end position="1107"/>
    </location>
</feature>
<keyword evidence="1" id="KW-0175">Coiled coil</keyword>
<evidence type="ECO:0000313" key="5">
    <source>
        <dbReference type="Proteomes" id="UP000014500"/>
    </source>
</evidence>
<dbReference type="InterPro" id="IPR033228">
    <property type="entry name" value="SZT2"/>
</dbReference>
<feature type="compositionally biased region" description="Low complexity" evidence="2">
    <location>
        <begin position="4090"/>
        <end position="4101"/>
    </location>
</feature>
<feature type="region of interest" description="Disordered" evidence="2">
    <location>
        <begin position="4071"/>
        <end position="4102"/>
    </location>
</feature>
<evidence type="ECO:0000259" key="3">
    <source>
        <dbReference type="Pfam" id="PF15304"/>
    </source>
</evidence>
<feature type="compositionally biased region" description="Basic and acidic residues" evidence="2">
    <location>
        <begin position="1780"/>
        <end position="1789"/>
    </location>
</feature>
<dbReference type="PANTHER" id="PTHR14918:SF3">
    <property type="entry name" value="KICSTOR COMPLEX PROTEIN SZT2"/>
    <property type="match status" value="1"/>
</dbReference>
<feature type="domain" description="A-kinase anchor protein 2 C-terminal" evidence="3">
    <location>
        <begin position="4126"/>
        <end position="4287"/>
    </location>
</feature>
<dbReference type="GO" id="GO:0005777">
    <property type="term" value="C:peroxisome"/>
    <property type="evidence" value="ECO:0007669"/>
    <property type="project" value="InterPro"/>
</dbReference>
<dbReference type="EnsemblMetazoa" id="SMAR003519-RA">
    <property type="protein sequence ID" value="SMAR003519-PA"/>
    <property type="gene ID" value="SMAR003519"/>
</dbReference>
<feature type="region of interest" description="Disordered" evidence="2">
    <location>
        <begin position="1779"/>
        <end position="1804"/>
    </location>
</feature>
<feature type="compositionally biased region" description="Low complexity" evidence="2">
    <location>
        <begin position="4071"/>
        <end position="4082"/>
    </location>
</feature>
<evidence type="ECO:0000256" key="1">
    <source>
        <dbReference type="ARBA" id="ARBA00023054"/>
    </source>
</evidence>
<feature type="region of interest" description="Disordered" evidence="2">
    <location>
        <begin position="3776"/>
        <end position="3799"/>
    </location>
</feature>
<dbReference type="EMBL" id="JH431327">
    <property type="status" value="NOT_ANNOTATED_CDS"/>
    <property type="molecule type" value="Genomic_DNA"/>
</dbReference>
<proteinExistence type="predicted"/>
<dbReference type="OMA" id="HSYIKLI"/>
<protein>
    <recommendedName>
        <fullName evidence="3">A-kinase anchor protein 2 C-terminal domain-containing protein</fullName>
    </recommendedName>
</protein>
<reference evidence="5" key="1">
    <citation type="submission" date="2011-05" db="EMBL/GenBank/DDBJ databases">
        <authorList>
            <person name="Richards S.R."/>
            <person name="Qu J."/>
            <person name="Jiang H."/>
            <person name="Jhangiani S.N."/>
            <person name="Agravi P."/>
            <person name="Goodspeed R."/>
            <person name="Gross S."/>
            <person name="Mandapat C."/>
            <person name="Jackson L."/>
            <person name="Mathew T."/>
            <person name="Pu L."/>
            <person name="Thornton R."/>
            <person name="Saada N."/>
            <person name="Wilczek-Boney K.B."/>
            <person name="Lee S."/>
            <person name="Kovar C."/>
            <person name="Wu Y."/>
            <person name="Scherer S.E."/>
            <person name="Worley K.C."/>
            <person name="Muzny D.M."/>
            <person name="Gibbs R."/>
        </authorList>
    </citation>
    <scope>NUCLEOTIDE SEQUENCE</scope>
    <source>
        <strain evidence="5">Brora</strain>
    </source>
</reference>
<dbReference type="Pfam" id="PF15304">
    <property type="entry name" value="AKAP2_C"/>
    <property type="match status" value="1"/>
</dbReference>
<keyword evidence="5" id="KW-1185">Reference proteome</keyword>
<accession>T1IR37</accession>
<dbReference type="Proteomes" id="UP000014500">
    <property type="component" value="Unassembled WGS sequence"/>
</dbReference>
<dbReference type="PANTHER" id="PTHR14918">
    <property type="entry name" value="KICSTOR COMPLEX PROTEIN SZT2"/>
    <property type="match status" value="1"/>
</dbReference>
<feature type="region of interest" description="Disordered" evidence="2">
    <location>
        <begin position="1253"/>
        <end position="1277"/>
    </location>
</feature>
<dbReference type="STRING" id="126957.T1IR37"/>
<dbReference type="eggNOG" id="ENOG502QPW4">
    <property type="taxonomic scope" value="Eukaryota"/>
</dbReference>
<dbReference type="InterPro" id="IPR029304">
    <property type="entry name" value="AKAP2_C"/>
</dbReference>
<feature type="region of interest" description="Disordered" evidence="2">
    <location>
        <begin position="1081"/>
        <end position="1114"/>
    </location>
</feature>
<feature type="region of interest" description="Disordered" evidence="2">
    <location>
        <begin position="4255"/>
        <end position="4275"/>
    </location>
</feature>
<feature type="compositionally biased region" description="Basic and acidic residues" evidence="2">
    <location>
        <begin position="1259"/>
        <end position="1277"/>
    </location>
</feature>
<evidence type="ECO:0000256" key="2">
    <source>
        <dbReference type="SAM" id="MobiDB-lite"/>
    </source>
</evidence>
<reference evidence="4" key="2">
    <citation type="submission" date="2015-02" db="UniProtKB">
        <authorList>
            <consortium name="EnsemblMetazoa"/>
        </authorList>
    </citation>
    <scope>IDENTIFICATION</scope>
</reference>
<sequence length="4295" mass="486115">MFICYKLQLRTELEAEHVYVLMKKEYRISRNIRAQWFFKKINTTVQLKERKCLSECTEELEVVSIVPRTHPDDWEPELSYLYEYKITPSTRVTFLSQKYHLVFCLDIGPSIAVVDIQNGEIMFDELTMALEKCLNGVAKPFLIPGSVYQFQPELCVTVVAHVPLLKLLTNHVLAQGWHVTTDNLHGFLEHVQSQLLEIEDSMAEHVASHQTIENYDEELDCSRSDPSQSDILLSHAISPDMNFVTLVQYGILSLQLVPENAISSIVIITNGIIGMPDMMTTESLLNQLRSGAISCSFLQVGSTYHPHCCLGYIPYLDLMQYIATATQGTYFSKIPNCEGFSPHINCFHEALFAWSFQRPVIANESQRSLPKISLNEWTTQNPYFYTSKEATTLRKRHLQGNIHTSLSALLSCRLREGYVVKDVCFKDNNHLQISFSLAWKHNVNLDYIISCQWPPLSTSQTWHIEVIIEGSYDFIRDFVYPMKKYQVSKNRVLIVKYFKLLLQGLQRTDQLLVHLHSFTSNSCHFTIPESIKKRMPLFTGSQNSTSPVPYASDCTHPTFLSFWKPMCSLDTSIWQKWLHVHKISLVLEYDHPLPNYLHLPADNGRYQNVQCRQALVALHALLTECSSFVLVENQSYIKFLYNDPGKPPISFYIIRVSSKTPCMSIRLAFLGGASGDIRNEVINKLKEEILSLPFQQRPVVKDTLVRKGLVSYALDRSVDGSLQTHLAQMGSSQLSCCTLFTKPLDKLLIRYEKVPSNYFILTPPKSASNNNNNNNEPANGVQRSPLVFPKSISSGNVVNTLFHYLHHHRWIWAVQGSNVPSVSSEAVGRILGALVKIRLNEGFMIAHSHYGMVNLVLEVEMKNLPRFINEEFEVSDLEQSKGGHKCVIQYILFPPHTTQSFRESFVSDEDVDVEMEPPEQEGELQIITESWVEPQDGVVINSRHKELEGLNYSELAKSFFPRDRECISTIVTFEHLSLLSRIQDSVLSAPFLPSPNSYNRSLASTIQHVPFAFDLIQFLPKCHQTELIFSTYIQCPSIDSTDAPNQLLMELLYDNLSTINDREVHLTSQDNRLFPFQVRDRQNPGLQGNVGPSKNTTDEVTSPNSAARTRKKSVSETAGSIPNWRCFVKALSSTHVILTFIPASFTDLKQFAHGRDQYSKLGLSRVKYVQDDSEVKQDVITKFCADGNFSPPDKNTEASNKNDQFGSIVLPIYVYDCSLTVLINQLVDRNEKNKSYDQCIDLTYKTKLETGEDTATLRSETHSSEESKQVSPEPRSEESYISSSTLKLKQHCNNIESVFSKCFVVGIFRSLHLGQEIHAVDVQTVVDGICTESLMEIDITNFIQTVCSHVRGFRVKTAVEQMKSAPLVATDAEKDEIDNDAGLGHTVCDEQTRQILKFPVLNLQSGNCEFNELIKNKFTLIFKKSFLPIPSKLDYFFYCLPNFQSFKWKTLLPDIGSIDVHEADIETFKPEMSEKGCASLLLMRNQSINDDQDLGVQADINSQMSVASNFDSESLISVADMNYCNDEIDDVVPPLFIHLMCTMKMKGNVRSCSVCCLPTCLGEILQCLENPVTELDLSDLHITLDIICLTLQSEIQSIIKRQNTTSFCSVSPPLMEPYLVHPDRAGSALSSPDDSYVNENHEVRSNLPDFQLQAVTKSMEEIKWMLRDEIASAMLEFYPLTEKTLDMVTSHVQSSPGRPGCVVEEVALQFVFGSEQSLDKFILQFKQMALTGYHVKQEGEFYYLATNYILPLKRASDASQKQHQQMTFANKFVVVQTTPHADDGTELRQKRSPSRMKPSDDTRQMMDAKYKESQKVSDMQNFEMDRNIELVVMSDADTRSLSAFPPKEDGEEIGQQKSAFGPYHRFASNSLSFTPGVSSDDVWSLIESGQCSTTEDGYDGDNSDVDIEGNDCASDLDMQTLQLPKFWLILKVLSDKVCVYFHARDTQENDEELQHWKDLYNQVIKNIKNICKLVNQTLLLQDLHDTRMCNQLLESETNEDIWRFDDYMFVRNKHSFDETKPDNMEYHDGYLKANLDFMPGAFACNVVWQMHFILHSRLKTGPGRTGMSRGVQAMRGILNAFSVNNRENMFVYAETSGSVFYLRLNESQCLSLSGSHTVFDSSSNTENLSAVSAKKSLTEEDEIHLHEARSRMNSLTDFAHDTVSLVSKVSVGKNKTEDSIQLLVHGITEAGVEIKEDLVQVLQNRLDEAVLDVIAVTLSRNPMCKLTAEDVQFIQKPNEPPKAIMQFTICSHAQQYLQALSCYLKQNLLQFLNMPKYIDAKPESHFQDYNPNCPESEALREGDAFLYNRPQGSGNKGIALIALSLVDGRQGNPVQHFSSPHPISLDHLETPSKSDFESLTFSQLYVASKQSTKLPGPWNLIQLRIWERGKIDLEQLTSRLLSAVRHALWDVVMEYRILVAPLNEGQFSEGPSFCSEPVTPIKDKKSFATQALSKKDRAPSPLTLVQLNHCVCKQVKFREFSSSVPDLIIKTRSPVASPKEPVSAFKLVGSPSTSTQKGSEIDASSMDVVDREKLHPIFATTIVDWMEFAIDLGVPTVWKHSLRLVSRYSVDFVLAELHSVLNTNANDTTLKAFRKVKVQGEDIYLPHTISLSVLKQREKRVDHGSDSAQKAPGKSNDFILIGRDTKQWRTSINYLYDDSWSETSSLHAIMHRNDQRFPSIVVNNDQSDRGESTSCPATALPINAVVTPGAVSFSGVSLAGGGSPDGNATVFIPRQKLLLVAVYDKVIDIYGYNWSSELVNKLQKQTSRLVQWNNARSKLLTNIVLQKMGLFHETAARKPDKDILKASEIDLFKLTSPPTRDTQPFPLRRQSSSRSNVNIENVFRDTQPSRPVHKTPYNHIKDPVLKHSQQVQELRNAGKKVEQQKKLSNLFHNSPTHNNPSLKEESLQLLKHSSRIEHYCLTPLLFLPQWRLKVAGARDYTIPSFSQTGIVESRPRIESEVPMKFFDRRKSITLPIGNSAYSSPLLIRLSNDEYWHTPLSISYVHEFIQYLQNLGFVPLQLRSNDKKNGNEESGGLNLINNKCHVQKSLIGGSIIILELSISEPYFSVWMYCLEARRIYPDRTKNLQFTSTFVDECDKLKTLIHLHSFTYDYHLRSIHAYISGRQFIFRQGYHLTSFLEDFVRYYQKSPNFSWNLVSQGILISDNTTTPAYLVYDHLLNHDKLYGMRVLRMVPFVQDHDQDVDNEYVLVQISHKKVSYKDGNEMRRTDDFDISLLISHDKTPRDDSDQFTLVLKYFIILTSRRELYPRAVVDKKLGKFRTVATASPIPSRKVSTTSIDKVDLAKLDNAPSRKVSSTDSVKVEEVFADALECLEDAPTDIIDKYRTDSLTDSENCSVAQSPTVTHRLGRSQTSIRQESVNYLGYFSTNEELMNQIMQEQIEAAKSNLTMILDSAIIHCRRDSLWKRLLIGVRDNEDRKKREDPKELMNLGVNFTEFTELLTHVVVQRLNDIDRNLNQLFNMHISWYQGLAKVLINSNPEMHRLFVDSDGAVQHVVVFNDNYKHDMCILLSVESQANKASLNVIHRVSVPKSEPNPEKPSYHSLGVQTLVEDFVNACCYHLWTGILIQNGLIKWKICLKMTDTMDLVSTIEITPPQKSITDSPSSLDGPRDFSEAIAASFEVLGDPAAVNACISLIKSECHAQEMKKSRLVELSMVCDAISNCSDDEQVKEMSYDLNSPANSYILRIDTDQPADGVYVAACVNLTDDDDANESSKSALSVLKEFEKGGKCSWKSDAVEVDRPEEDSQMANLISQDITTNGYLSNGHHPTEDTDEDLSSTSEVDSLELNKSVSQQAAFFKSLSMTDVKVNGFDAVVEKSQRETVIEREIRLQKEREEAVAKERRDAQMAVILKQNGQENSISGDSIDSQHDLDICDKELNGFDSLDRESVESDIILAPKKYVKVRPVVEDDDDVPVYRVLKESPVEREIRQSLEREAELKREKGLVLVEGNLPETPVSPQPLIIDTDTKSNPSTFPSIKSRTLDLLTPRSERSVQKKLATSRIQQEIEEQTQRELKLRAEGAIKNTSEDFVDGWVLGRINPLVVDVSPVENTLVSPPSLPSTPDSELTDGVFSSPATTPSPVTTNGVAKTNGVKLFVKKTNGITSLPRPNGVKGVMAKFLSSRGKIVPTVGNRPKSGSITSFDGDEFIREQLMDEIRKPPPKNFRRSYCSAESKIQAELQQMKAREEELRLVRAKQMALSQPNLSNIGIGDDENDVNYEVETNRLNGFKEMLRANSNPNLLEDNSESSEEQVMKTRVTRRRTPLIDQWERLAQQNNDN</sequence>
<dbReference type="HOGENOM" id="CLU_000250_0_0_1"/>
<name>T1IR37_STRMM</name>
<evidence type="ECO:0000313" key="4">
    <source>
        <dbReference type="EnsemblMetazoa" id="SMAR003519-PA"/>
    </source>
</evidence>
<dbReference type="PhylomeDB" id="T1IR37"/>
<organism evidence="4 5">
    <name type="scientific">Strigamia maritima</name>
    <name type="common">European centipede</name>
    <name type="synonym">Geophilus maritimus</name>
    <dbReference type="NCBI Taxonomy" id="126957"/>
    <lineage>
        <taxon>Eukaryota</taxon>
        <taxon>Metazoa</taxon>
        <taxon>Ecdysozoa</taxon>
        <taxon>Arthropoda</taxon>
        <taxon>Myriapoda</taxon>
        <taxon>Chilopoda</taxon>
        <taxon>Pleurostigmophora</taxon>
        <taxon>Geophilomorpha</taxon>
        <taxon>Linotaeniidae</taxon>
        <taxon>Strigamia</taxon>
    </lineage>
</organism>